<gene>
    <name evidence="1" type="ORF">LPLAT_LOCUS11187</name>
</gene>
<accession>A0AAV2P1G4</accession>
<dbReference type="Proteomes" id="UP001497644">
    <property type="component" value="Chromosome 6"/>
</dbReference>
<reference evidence="1" key="1">
    <citation type="submission" date="2024-04" db="EMBL/GenBank/DDBJ databases">
        <authorList>
            <consortium name="Molecular Ecology Group"/>
        </authorList>
    </citation>
    <scope>NUCLEOTIDE SEQUENCE</scope>
</reference>
<evidence type="ECO:0000313" key="1">
    <source>
        <dbReference type="EMBL" id="CAL1685771.1"/>
    </source>
</evidence>
<dbReference type="AlphaFoldDB" id="A0AAV2P1G4"/>
<proteinExistence type="predicted"/>
<evidence type="ECO:0000313" key="2">
    <source>
        <dbReference type="Proteomes" id="UP001497644"/>
    </source>
</evidence>
<protein>
    <submittedName>
        <fullName evidence="1">Uncharacterized protein</fullName>
    </submittedName>
</protein>
<sequence length="96" mass="11022">MRCFGSDYASGFYEVMMGIVLRIAKRVHFSLWQNRGIHDATSLLLRDDDDDEVGQPCVFRGDGRSRVRVMIFREVDRKNENSSKCLGPLCRGYTEA</sequence>
<organism evidence="1 2">
    <name type="scientific">Lasius platythorax</name>
    <dbReference type="NCBI Taxonomy" id="488582"/>
    <lineage>
        <taxon>Eukaryota</taxon>
        <taxon>Metazoa</taxon>
        <taxon>Ecdysozoa</taxon>
        <taxon>Arthropoda</taxon>
        <taxon>Hexapoda</taxon>
        <taxon>Insecta</taxon>
        <taxon>Pterygota</taxon>
        <taxon>Neoptera</taxon>
        <taxon>Endopterygota</taxon>
        <taxon>Hymenoptera</taxon>
        <taxon>Apocrita</taxon>
        <taxon>Aculeata</taxon>
        <taxon>Formicoidea</taxon>
        <taxon>Formicidae</taxon>
        <taxon>Formicinae</taxon>
        <taxon>Lasius</taxon>
        <taxon>Lasius</taxon>
    </lineage>
</organism>
<keyword evidence="2" id="KW-1185">Reference proteome</keyword>
<name>A0AAV2P1G4_9HYME</name>
<dbReference type="EMBL" id="OZ034829">
    <property type="protein sequence ID" value="CAL1685771.1"/>
    <property type="molecule type" value="Genomic_DNA"/>
</dbReference>